<reference evidence="2 3" key="1">
    <citation type="submission" date="2018-06" db="EMBL/GenBank/DDBJ databases">
        <title>Sphaerisporangium craniellae sp. nov., isolated from a marine sponge in the South China Sea.</title>
        <authorList>
            <person name="Li L."/>
        </authorList>
    </citation>
    <scope>NUCLEOTIDE SEQUENCE [LARGE SCALE GENOMIC DNA]</scope>
    <source>
        <strain evidence="2 3">CCTCC AA 208026</strain>
    </source>
</reference>
<dbReference type="Proteomes" id="UP000253094">
    <property type="component" value="Unassembled WGS sequence"/>
</dbReference>
<organism evidence="2 3">
    <name type="scientific">Sphaerisporangium album</name>
    <dbReference type="NCBI Taxonomy" id="509200"/>
    <lineage>
        <taxon>Bacteria</taxon>
        <taxon>Bacillati</taxon>
        <taxon>Actinomycetota</taxon>
        <taxon>Actinomycetes</taxon>
        <taxon>Streptosporangiales</taxon>
        <taxon>Streptosporangiaceae</taxon>
        <taxon>Sphaerisporangium</taxon>
    </lineage>
</organism>
<comment type="caution">
    <text evidence="2">The sequence shown here is derived from an EMBL/GenBank/DDBJ whole genome shotgun (WGS) entry which is preliminary data.</text>
</comment>
<dbReference type="EMBL" id="QOIL01000011">
    <property type="protein sequence ID" value="RCG29519.1"/>
    <property type="molecule type" value="Genomic_DNA"/>
</dbReference>
<name>A0A367FHY7_9ACTN</name>
<keyword evidence="3" id="KW-1185">Reference proteome</keyword>
<feature type="compositionally biased region" description="Pro residues" evidence="1">
    <location>
        <begin position="100"/>
        <end position="110"/>
    </location>
</feature>
<proteinExistence type="predicted"/>
<evidence type="ECO:0000313" key="3">
    <source>
        <dbReference type="Proteomes" id="UP000253094"/>
    </source>
</evidence>
<feature type="region of interest" description="Disordered" evidence="1">
    <location>
        <begin position="79"/>
        <end position="110"/>
    </location>
</feature>
<dbReference type="RefSeq" id="WP_114030559.1">
    <property type="nucleotide sequence ID" value="NZ_QOIL01000011.1"/>
</dbReference>
<protein>
    <submittedName>
        <fullName evidence="2">Uncharacterized protein</fullName>
    </submittedName>
</protein>
<evidence type="ECO:0000256" key="1">
    <source>
        <dbReference type="SAM" id="MobiDB-lite"/>
    </source>
</evidence>
<accession>A0A367FHY7</accession>
<dbReference type="AlphaFoldDB" id="A0A367FHY7"/>
<gene>
    <name evidence="2" type="ORF">DQ384_21070</name>
</gene>
<sequence>MKLISTTAQPWVASLCADDVVVPATRGRRFAAPLAPEVLGLAAAPAAKLRQEKTAHIPAEQGMGAFAYRISDTVSDLPAAFGRRAGDPQTPSTANGGVQGPPPWRQPVSY</sequence>
<evidence type="ECO:0000313" key="2">
    <source>
        <dbReference type="EMBL" id="RCG29519.1"/>
    </source>
</evidence>